<proteinExistence type="predicted"/>
<dbReference type="EMBL" id="CP025791">
    <property type="protein sequence ID" value="AUP81286.1"/>
    <property type="molecule type" value="Genomic_DNA"/>
</dbReference>
<dbReference type="Proteomes" id="UP000235826">
    <property type="component" value="Chromosome"/>
</dbReference>
<name>A0A2K9PW46_9FLAO</name>
<organism evidence="1 2">
    <name type="scientific">Flavivirga eckloniae</name>
    <dbReference type="NCBI Taxonomy" id="1803846"/>
    <lineage>
        <taxon>Bacteria</taxon>
        <taxon>Pseudomonadati</taxon>
        <taxon>Bacteroidota</taxon>
        <taxon>Flavobacteriia</taxon>
        <taxon>Flavobacteriales</taxon>
        <taxon>Flavobacteriaceae</taxon>
        <taxon>Flavivirga</taxon>
    </lineage>
</organism>
<sequence length="144" mass="17210">MHKKNNKMRFILSIFFLFGTLSYSYSQGLFFNNIDESQWVLADFDSLKTFEQKGIGLYKLRIEKASIKSPVFIWTFNEKIQIKYYDPTTKSETLINQFKYEVIEEKIKKLRIYLDSSENHYFDYDVGIISTGSYVGLYKRKKKK</sequence>
<evidence type="ECO:0000313" key="1">
    <source>
        <dbReference type="EMBL" id="AUP81286.1"/>
    </source>
</evidence>
<protein>
    <submittedName>
        <fullName evidence="1">Uncharacterized protein</fullName>
    </submittedName>
</protein>
<dbReference type="AlphaFoldDB" id="A0A2K9PW46"/>
<reference evidence="1 2" key="1">
    <citation type="submission" date="2018-01" db="EMBL/GenBank/DDBJ databases">
        <title>Complete genome sequence of Flavivirga eckloniae ECD14 isolated from seaweed Ecklonia cava.</title>
        <authorList>
            <person name="Lee J.H."/>
            <person name="Baik K.S."/>
            <person name="Seong C.N."/>
        </authorList>
    </citation>
    <scope>NUCLEOTIDE SEQUENCE [LARGE SCALE GENOMIC DNA]</scope>
    <source>
        <strain evidence="1 2">ECD14</strain>
    </source>
</reference>
<evidence type="ECO:0000313" key="2">
    <source>
        <dbReference type="Proteomes" id="UP000235826"/>
    </source>
</evidence>
<keyword evidence="2" id="KW-1185">Reference proteome</keyword>
<gene>
    <name evidence="1" type="ORF">C1H87_22225</name>
</gene>
<dbReference type="KEGG" id="fek:C1H87_22225"/>
<accession>A0A2K9PW46</accession>